<gene>
    <name evidence="9" type="ORF">A4U43_C05F9710</name>
</gene>
<comment type="subunit">
    <text evidence="7">Component of the small nucleolar ribonucleoprotein particles containing H/ACA-type snoRNAs (H/ACA snoRNPs).</text>
</comment>
<dbReference type="GO" id="GO:0003723">
    <property type="term" value="F:RNA binding"/>
    <property type="evidence" value="ECO:0007669"/>
    <property type="project" value="UniProtKB-KW"/>
</dbReference>
<evidence type="ECO:0000256" key="2">
    <source>
        <dbReference type="ARBA" id="ARBA00022517"/>
    </source>
</evidence>
<feature type="compositionally biased region" description="Gly residues" evidence="8">
    <location>
        <begin position="248"/>
        <end position="260"/>
    </location>
</feature>
<evidence type="ECO:0000256" key="3">
    <source>
        <dbReference type="ARBA" id="ARBA00022552"/>
    </source>
</evidence>
<dbReference type="GO" id="GO:0006364">
    <property type="term" value="P:rRNA processing"/>
    <property type="evidence" value="ECO:0007669"/>
    <property type="project" value="UniProtKB-KW"/>
</dbReference>
<dbReference type="Pfam" id="PF04410">
    <property type="entry name" value="Gar1"/>
    <property type="match status" value="1"/>
</dbReference>
<dbReference type="EMBL" id="CM007385">
    <property type="protein sequence ID" value="ONK68290.1"/>
    <property type="molecule type" value="Genomic_DNA"/>
</dbReference>
<feature type="region of interest" description="Disordered" evidence="8">
    <location>
        <begin position="231"/>
        <end position="260"/>
    </location>
</feature>
<dbReference type="Proteomes" id="UP000243459">
    <property type="component" value="Chromosome 5"/>
</dbReference>
<accession>A0A5P1EVY5</accession>
<protein>
    <recommendedName>
        <fullName evidence="7">H/ACA ribonucleoprotein complex subunit</fullName>
    </recommendedName>
</protein>
<dbReference type="Gramene" id="ONK68290">
    <property type="protein sequence ID" value="ONK68290"/>
    <property type="gene ID" value="A4U43_C05F9710"/>
</dbReference>
<reference evidence="10" key="1">
    <citation type="journal article" date="2017" name="Nat. Commun.">
        <title>The asparagus genome sheds light on the origin and evolution of a young Y chromosome.</title>
        <authorList>
            <person name="Harkess A."/>
            <person name="Zhou J."/>
            <person name="Xu C."/>
            <person name="Bowers J.E."/>
            <person name="Van der Hulst R."/>
            <person name="Ayyampalayam S."/>
            <person name="Mercati F."/>
            <person name="Riccardi P."/>
            <person name="McKain M.R."/>
            <person name="Kakrana A."/>
            <person name="Tang H."/>
            <person name="Ray J."/>
            <person name="Groenendijk J."/>
            <person name="Arikit S."/>
            <person name="Mathioni S.M."/>
            <person name="Nakano M."/>
            <person name="Shan H."/>
            <person name="Telgmann-Rauber A."/>
            <person name="Kanno A."/>
            <person name="Yue Z."/>
            <person name="Chen H."/>
            <person name="Li W."/>
            <person name="Chen Y."/>
            <person name="Xu X."/>
            <person name="Zhang Y."/>
            <person name="Luo S."/>
            <person name="Chen H."/>
            <person name="Gao J."/>
            <person name="Mao Z."/>
            <person name="Pires J.C."/>
            <person name="Luo M."/>
            <person name="Kudrna D."/>
            <person name="Wing R.A."/>
            <person name="Meyers B.C."/>
            <person name="Yi K."/>
            <person name="Kong H."/>
            <person name="Lavrijsen P."/>
            <person name="Sunseri F."/>
            <person name="Falavigna A."/>
            <person name="Ye Y."/>
            <person name="Leebens-Mack J.H."/>
            <person name="Chen G."/>
        </authorList>
    </citation>
    <scope>NUCLEOTIDE SEQUENCE [LARGE SCALE GENOMIC DNA]</scope>
    <source>
        <strain evidence="10">cv. DH0086</strain>
    </source>
</reference>
<evidence type="ECO:0000256" key="4">
    <source>
        <dbReference type="ARBA" id="ARBA00022553"/>
    </source>
</evidence>
<dbReference type="InterPro" id="IPR040309">
    <property type="entry name" value="Naf1"/>
</dbReference>
<proteinExistence type="inferred from homology"/>
<dbReference type="GO" id="GO:0005732">
    <property type="term" value="C:sno(s)RNA-containing ribonucleoprotein complex"/>
    <property type="evidence" value="ECO:0007669"/>
    <property type="project" value="InterPro"/>
</dbReference>
<keyword evidence="4" id="KW-0597">Phosphoprotein</keyword>
<dbReference type="InterPro" id="IPR009000">
    <property type="entry name" value="Transl_B-barrel_sf"/>
</dbReference>
<comment type="subcellular location">
    <subcellularLocation>
        <location evidence="7">Nucleus</location>
        <location evidence="7">Nucleolus</location>
    </subcellularLocation>
</comment>
<dbReference type="InterPro" id="IPR007504">
    <property type="entry name" value="H/ACA_rnp_Gar1/Naf1"/>
</dbReference>
<comment type="similarity">
    <text evidence="1">Belongs to the NAF1 family.</text>
</comment>
<dbReference type="PANTHER" id="PTHR31633">
    <property type="entry name" value="H/ACA RIBONUCLEOPROTEIN COMPLEX NON-CORE SUBUNIT NAF1"/>
    <property type="match status" value="1"/>
</dbReference>
<keyword evidence="7" id="KW-0687">Ribonucleoprotein</keyword>
<comment type="similarity">
    <text evidence="7">Belongs to the GAR1 family.</text>
</comment>
<dbReference type="Gene3D" id="2.40.10.230">
    <property type="entry name" value="Probable tRNA pseudouridine synthase domain"/>
    <property type="match status" value="1"/>
</dbReference>
<name>A0A5P1EVY5_ASPOF</name>
<sequence>MGDWSGSGVSGSVELVRVHGDGGGGLARRGGRSGRVVLVRAWAEKDEEVAVAKAIEWCRWLRGSEILSNKVIMEGSEKHSPLNEGSILWITETRLPLGRIDEVFGPVKNPFYVVRYNSDDEVPQGISIATNKKTDAKAQAVKVAKAVKTGASSIKKNQVSMMRRLLTKWNSLMMKRKLSTRDLSIKLFTFFNDIIASRIPVRRGLMVYVEDEPDQLLDDVEDLGGAEGGVRAVVGRSHGGDSRRRNRAGGGAEGGVGRPR</sequence>
<evidence type="ECO:0000256" key="6">
    <source>
        <dbReference type="ARBA" id="ARBA00023242"/>
    </source>
</evidence>
<keyword evidence="2 7" id="KW-0690">Ribosome biogenesis</keyword>
<comment type="function">
    <text evidence="7">Required for ribosome biogenesis. Part of a complex which catalyzes pseudouridylation of rRNA. This involves the isomerization of uridine such that the ribose is subsequently attached to C5, instead of the normal N1. Pseudouridine ("psi") residues may serve to stabilize the conformation of rRNAs.</text>
</comment>
<dbReference type="GO" id="GO:0005730">
    <property type="term" value="C:nucleolus"/>
    <property type="evidence" value="ECO:0007669"/>
    <property type="project" value="UniProtKB-SubCell"/>
</dbReference>
<keyword evidence="3 7" id="KW-0698">rRNA processing</keyword>
<dbReference type="InterPro" id="IPR038664">
    <property type="entry name" value="Gar1/Naf1_Cbf5-bd_sf"/>
</dbReference>
<dbReference type="SUPFAM" id="SSF50447">
    <property type="entry name" value="Translation proteins"/>
    <property type="match status" value="1"/>
</dbReference>
<evidence type="ECO:0000256" key="5">
    <source>
        <dbReference type="ARBA" id="ARBA00022884"/>
    </source>
</evidence>
<dbReference type="PANTHER" id="PTHR31633:SF1">
    <property type="entry name" value="H_ACA RIBONUCLEOPROTEIN COMPLEX NON-CORE SUBUNIT NAF1"/>
    <property type="match status" value="1"/>
</dbReference>
<evidence type="ECO:0000256" key="1">
    <source>
        <dbReference type="ARBA" id="ARBA00009801"/>
    </source>
</evidence>
<organism evidence="9 10">
    <name type="scientific">Asparagus officinalis</name>
    <name type="common">Garden asparagus</name>
    <dbReference type="NCBI Taxonomy" id="4686"/>
    <lineage>
        <taxon>Eukaryota</taxon>
        <taxon>Viridiplantae</taxon>
        <taxon>Streptophyta</taxon>
        <taxon>Embryophyta</taxon>
        <taxon>Tracheophyta</taxon>
        <taxon>Spermatophyta</taxon>
        <taxon>Magnoliopsida</taxon>
        <taxon>Liliopsida</taxon>
        <taxon>Asparagales</taxon>
        <taxon>Asparagaceae</taxon>
        <taxon>Asparagoideae</taxon>
        <taxon>Asparagus</taxon>
    </lineage>
</organism>
<keyword evidence="10" id="KW-1185">Reference proteome</keyword>
<evidence type="ECO:0000313" key="10">
    <source>
        <dbReference type="Proteomes" id="UP000243459"/>
    </source>
</evidence>
<dbReference type="GO" id="GO:0000493">
    <property type="term" value="P:box H/ACA snoRNP assembly"/>
    <property type="evidence" value="ECO:0007669"/>
    <property type="project" value="InterPro"/>
</dbReference>
<keyword evidence="6 7" id="KW-0539">Nucleus</keyword>
<evidence type="ECO:0000256" key="7">
    <source>
        <dbReference type="RuleBase" id="RU364004"/>
    </source>
</evidence>
<evidence type="ECO:0000313" key="9">
    <source>
        <dbReference type="EMBL" id="ONK68290.1"/>
    </source>
</evidence>
<dbReference type="GO" id="GO:0001522">
    <property type="term" value="P:pseudouridine synthesis"/>
    <property type="evidence" value="ECO:0007669"/>
    <property type="project" value="InterPro"/>
</dbReference>
<evidence type="ECO:0000256" key="8">
    <source>
        <dbReference type="SAM" id="MobiDB-lite"/>
    </source>
</evidence>
<dbReference type="AlphaFoldDB" id="A0A5P1EVY5"/>
<keyword evidence="5 7" id="KW-0694">RNA-binding</keyword>